<dbReference type="EMBL" id="CAXDID020000025">
    <property type="protein sequence ID" value="CAL5990584.1"/>
    <property type="molecule type" value="Genomic_DNA"/>
</dbReference>
<reference evidence="2 3" key="2">
    <citation type="submission" date="2024-07" db="EMBL/GenBank/DDBJ databases">
        <authorList>
            <person name="Akdeniz Z."/>
        </authorList>
    </citation>
    <scope>NUCLEOTIDE SEQUENCE [LARGE SCALE GENOMIC DNA]</scope>
</reference>
<comment type="caution">
    <text evidence="1">The sequence shown here is derived from an EMBL/GenBank/DDBJ whole genome shotgun (WGS) entry which is preliminary data.</text>
</comment>
<proteinExistence type="predicted"/>
<dbReference type="EMBL" id="CATOUU010000654">
    <property type="protein sequence ID" value="CAI9938278.1"/>
    <property type="molecule type" value="Genomic_DNA"/>
</dbReference>
<name>A0AA86UET5_9EUKA</name>
<dbReference type="Proteomes" id="UP001642409">
    <property type="component" value="Unassembled WGS sequence"/>
</dbReference>
<accession>A0AA86UET5</accession>
<dbReference type="AlphaFoldDB" id="A0AA86UET5"/>
<gene>
    <name evidence="2" type="ORF">HINF_LOCUS11416</name>
    <name evidence="1" type="ORF">HINF_LOCUS25923</name>
</gene>
<evidence type="ECO:0000313" key="1">
    <source>
        <dbReference type="EMBL" id="CAI9938278.1"/>
    </source>
</evidence>
<organism evidence="1">
    <name type="scientific">Hexamita inflata</name>
    <dbReference type="NCBI Taxonomy" id="28002"/>
    <lineage>
        <taxon>Eukaryota</taxon>
        <taxon>Metamonada</taxon>
        <taxon>Diplomonadida</taxon>
        <taxon>Hexamitidae</taxon>
        <taxon>Hexamitinae</taxon>
        <taxon>Hexamita</taxon>
    </lineage>
</organism>
<protein>
    <submittedName>
        <fullName evidence="2">Hypothetical_protein</fullName>
    </submittedName>
</protein>
<keyword evidence="3" id="KW-1185">Reference proteome</keyword>
<sequence>MGGNKTAVSRRLSFILRKPQKMVTFSNYSIFHQNSLRNIQLHLIAYNLREISADPTFLQQGSPLKYPQFPICYSHVLVPDSLKYLNSQNMFLRQDYVISFLIEELFVNSLSPTNSNSSSSVSLIGNIYTQR</sequence>
<evidence type="ECO:0000313" key="2">
    <source>
        <dbReference type="EMBL" id="CAL5990584.1"/>
    </source>
</evidence>
<reference evidence="1" key="1">
    <citation type="submission" date="2023-06" db="EMBL/GenBank/DDBJ databases">
        <authorList>
            <person name="Kurt Z."/>
        </authorList>
    </citation>
    <scope>NUCLEOTIDE SEQUENCE</scope>
</reference>
<evidence type="ECO:0000313" key="3">
    <source>
        <dbReference type="Proteomes" id="UP001642409"/>
    </source>
</evidence>